<dbReference type="InterPro" id="IPR032710">
    <property type="entry name" value="NTF2-like_dom_sf"/>
</dbReference>
<gene>
    <name evidence="2" type="ORF">SAMN02746062_01698</name>
</gene>
<dbReference type="SUPFAM" id="SSF54427">
    <property type="entry name" value="NTF2-like"/>
    <property type="match status" value="1"/>
</dbReference>
<dbReference type="PANTHER" id="PTHR33747:SF1">
    <property type="entry name" value="ADENYLATE CYCLASE-ASSOCIATED CAP C-TERMINAL DOMAIN-CONTAINING PROTEIN"/>
    <property type="match status" value="1"/>
</dbReference>
<reference evidence="2 3" key="1">
    <citation type="submission" date="2017-09" db="EMBL/GenBank/DDBJ databases">
        <authorList>
            <person name="Ehlers B."/>
            <person name="Leendertz F.H."/>
        </authorList>
    </citation>
    <scope>NUCLEOTIDE SEQUENCE [LARGE SCALE GENOMIC DNA]</scope>
    <source>
        <strain evidence="2 3">DSM 16848</strain>
    </source>
</reference>
<dbReference type="InterPro" id="IPR004027">
    <property type="entry name" value="SEC_C_motif"/>
</dbReference>
<accession>A0A286EEZ2</accession>
<dbReference type="NCBIfam" id="NF001213">
    <property type="entry name" value="PRK00183.1"/>
    <property type="match status" value="1"/>
</dbReference>
<dbReference type="RefSeq" id="WP_097114685.1">
    <property type="nucleotide sequence ID" value="NZ_CP083931.1"/>
</dbReference>
<evidence type="ECO:0000259" key="1">
    <source>
        <dbReference type="Pfam" id="PF17775"/>
    </source>
</evidence>
<sequence length="154" mass="17465">MLPCPCQSHLVYAACCEPLHRGFRLPENAEQLMRSRYAAYVLQHIDYIVDTTVPSQQILLDKAAIAAWSRDTEWLGLTVHTHTPHIKPHHAQVAFTAHFAEKGVAQQHHELSAFVKRGERWYFIDPTVPLPSMKSPCICGATRKFKACCGQFLK</sequence>
<organism evidence="2 3">
    <name type="scientific">Alysiella filiformis DSM 16848</name>
    <dbReference type="NCBI Taxonomy" id="1120981"/>
    <lineage>
        <taxon>Bacteria</taxon>
        <taxon>Pseudomonadati</taxon>
        <taxon>Pseudomonadota</taxon>
        <taxon>Betaproteobacteria</taxon>
        <taxon>Neisseriales</taxon>
        <taxon>Neisseriaceae</taxon>
        <taxon>Alysiella</taxon>
    </lineage>
</organism>
<dbReference type="NCBIfam" id="NF002486">
    <property type="entry name" value="PRK01752.1"/>
    <property type="match status" value="1"/>
</dbReference>
<dbReference type="Gene3D" id="3.10.450.50">
    <property type="match status" value="1"/>
</dbReference>
<dbReference type="SUPFAM" id="SSF103642">
    <property type="entry name" value="Sec-C motif"/>
    <property type="match status" value="1"/>
</dbReference>
<dbReference type="EMBL" id="OCNF01000015">
    <property type="protein sequence ID" value="SOD69473.1"/>
    <property type="molecule type" value="Genomic_DNA"/>
</dbReference>
<dbReference type="PANTHER" id="PTHR33747">
    <property type="entry name" value="UPF0225 PROTEIN SCO1677"/>
    <property type="match status" value="1"/>
</dbReference>
<dbReference type="Pfam" id="PF02810">
    <property type="entry name" value="SEC-C"/>
    <property type="match status" value="1"/>
</dbReference>
<keyword evidence="3" id="KW-1185">Reference proteome</keyword>
<dbReference type="AlphaFoldDB" id="A0A286EEZ2"/>
<dbReference type="InterPro" id="IPR048469">
    <property type="entry name" value="YchJ-like_M"/>
</dbReference>
<name>A0A286EEZ2_9NEIS</name>
<evidence type="ECO:0000313" key="2">
    <source>
        <dbReference type="EMBL" id="SOD69473.1"/>
    </source>
</evidence>
<proteinExistence type="predicted"/>
<evidence type="ECO:0000313" key="3">
    <source>
        <dbReference type="Proteomes" id="UP000219669"/>
    </source>
</evidence>
<dbReference type="OrthoDB" id="21421at2"/>
<dbReference type="Pfam" id="PF17775">
    <property type="entry name" value="YchJ_M-like"/>
    <property type="match status" value="1"/>
</dbReference>
<protein>
    <submittedName>
        <fullName evidence="2">SEC-C motif-containing protein</fullName>
    </submittedName>
</protein>
<feature type="domain" description="YchJ-like middle NTF2-like" evidence="1">
    <location>
        <begin position="28"/>
        <end position="125"/>
    </location>
</feature>
<dbReference type="Proteomes" id="UP000219669">
    <property type="component" value="Unassembled WGS sequence"/>
</dbReference>